<feature type="chain" id="PRO_5018023880" description="DUF4595 domain-containing protein" evidence="1">
    <location>
        <begin position="22"/>
        <end position="280"/>
    </location>
</feature>
<dbReference type="RefSeq" id="WP_120515463.1">
    <property type="nucleotide sequence ID" value="NZ_QXZY01000003.1"/>
</dbReference>
<gene>
    <name evidence="2" type="ORF">EG028_04220</name>
</gene>
<evidence type="ECO:0008006" key="4">
    <source>
        <dbReference type="Google" id="ProtNLM"/>
    </source>
</evidence>
<evidence type="ECO:0000313" key="2">
    <source>
        <dbReference type="EMBL" id="RPD42390.1"/>
    </source>
</evidence>
<organism evidence="2 3">
    <name type="scientific">Chitinophaga barathri</name>
    <dbReference type="NCBI Taxonomy" id="1647451"/>
    <lineage>
        <taxon>Bacteria</taxon>
        <taxon>Pseudomonadati</taxon>
        <taxon>Bacteroidota</taxon>
        <taxon>Chitinophagia</taxon>
        <taxon>Chitinophagales</taxon>
        <taxon>Chitinophagaceae</taxon>
        <taxon>Chitinophaga</taxon>
    </lineage>
</organism>
<dbReference type="EMBL" id="RMBX01000002">
    <property type="protein sequence ID" value="RPD42390.1"/>
    <property type="molecule type" value="Genomic_DNA"/>
</dbReference>
<keyword evidence="1" id="KW-0732">Signal</keyword>
<reference evidence="3" key="1">
    <citation type="submission" date="2018-11" db="EMBL/GenBank/DDBJ databases">
        <title>Chitinophaga lutea sp.nov., isolate from arsenic contaminated soil.</title>
        <authorList>
            <person name="Zong Y."/>
        </authorList>
    </citation>
    <scope>NUCLEOTIDE SEQUENCE [LARGE SCALE GENOMIC DNA]</scope>
    <source>
        <strain evidence="3">YLT18</strain>
    </source>
</reference>
<comment type="caution">
    <text evidence="2">The sequence shown here is derived from an EMBL/GenBank/DDBJ whole genome shotgun (WGS) entry which is preliminary data.</text>
</comment>
<evidence type="ECO:0000313" key="3">
    <source>
        <dbReference type="Proteomes" id="UP000279089"/>
    </source>
</evidence>
<evidence type="ECO:0000256" key="1">
    <source>
        <dbReference type="SAM" id="SignalP"/>
    </source>
</evidence>
<sequence>MKKIMLSLTALAMLAACSDNDNPTPEPPQDVWYLSGYDSKFSDEQDTSFIRIFYNADSTVKEVKDWYKNDMDTFYSYMTYQGGKLSEINEKDGGDPVELRNSYDYKNGVLSKVKNWSYNTPTSAEIHSYDTLYYNAAGKVIEMHSIYNIQPEYNNKKYILTWTGGNVTKVEMYRISNGNFILDETEVYTYGDRPNYFSNSLKDEYVWKSDNISFEHLSANNVTKVEMTEAGTTFRKVRTVTYTYNERNALATMSNLMESFSGTTLNSSYTAGLVFKYAKK</sequence>
<dbReference type="AlphaFoldDB" id="A0A3N4MQJ7"/>
<proteinExistence type="predicted"/>
<name>A0A3N4MQJ7_9BACT</name>
<dbReference type="PROSITE" id="PS51257">
    <property type="entry name" value="PROKAR_LIPOPROTEIN"/>
    <property type="match status" value="1"/>
</dbReference>
<dbReference type="OrthoDB" id="664300at2"/>
<keyword evidence="3" id="KW-1185">Reference proteome</keyword>
<accession>A0A3N4MQJ7</accession>
<dbReference type="Proteomes" id="UP000279089">
    <property type="component" value="Unassembled WGS sequence"/>
</dbReference>
<feature type="signal peptide" evidence="1">
    <location>
        <begin position="1"/>
        <end position="21"/>
    </location>
</feature>
<protein>
    <recommendedName>
        <fullName evidence="4">DUF4595 domain-containing protein</fullName>
    </recommendedName>
</protein>